<keyword evidence="2" id="KW-0805">Transcription regulation</keyword>
<dbReference type="SUPFAM" id="SSF46785">
    <property type="entry name" value="Winged helix' DNA-binding domain"/>
    <property type="match status" value="1"/>
</dbReference>
<dbReference type="Proteomes" id="UP000242175">
    <property type="component" value="Chromosome small"/>
</dbReference>
<dbReference type="InterPro" id="IPR036390">
    <property type="entry name" value="WH_DNA-bd_sf"/>
</dbReference>
<dbReference type="SUPFAM" id="SSF53850">
    <property type="entry name" value="Periplasmic binding protein-like II"/>
    <property type="match status" value="1"/>
</dbReference>
<evidence type="ECO:0000256" key="1">
    <source>
        <dbReference type="ARBA" id="ARBA00009437"/>
    </source>
</evidence>
<evidence type="ECO:0000256" key="4">
    <source>
        <dbReference type="ARBA" id="ARBA00023163"/>
    </source>
</evidence>
<feature type="domain" description="HTH lysR-type" evidence="5">
    <location>
        <begin position="15"/>
        <end position="59"/>
    </location>
</feature>
<dbReference type="PANTHER" id="PTHR30537">
    <property type="entry name" value="HTH-TYPE TRANSCRIPTIONAL REGULATOR"/>
    <property type="match status" value="1"/>
</dbReference>
<reference evidence="6 7" key="1">
    <citation type="journal article" date="2016" name="Int. J. Syst. Evol. Microbiol.">
        <title>Paraphotobacterium marinum gen. nov., sp. nov., a member of the family Vibrionaceae, isolated from surface seawater.</title>
        <authorList>
            <person name="Huang Z."/>
            <person name="Dong C."/>
            <person name="Shao Z."/>
        </authorList>
    </citation>
    <scope>NUCLEOTIDE SEQUENCE [LARGE SCALE GENOMIC DNA]</scope>
    <source>
        <strain evidence="6 7">NSCS20N07D</strain>
    </source>
</reference>
<keyword evidence="3" id="KW-0238">DNA-binding</keyword>
<evidence type="ECO:0000259" key="5">
    <source>
        <dbReference type="PROSITE" id="PS50931"/>
    </source>
</evidence>
<keyword evidence="7" id="KW-1185">Reference proteome</keyword>
<dbReference type="InterPro" id="IPR000847">
    <property type="entry name" value="LysR_HTH_N"/>
</dbReference>
<dbReference type="InterPro" id="IPR058163">
    <property type="entry name" value="LysR-type_TF_proteobact-type"/>
</dbReference>
<dbReference type="Gene3D" id="1.10.10.10">
    <property type="entry name" value="Winged helix-like DNA-binding domain superfamily/Winged helix DNA-binding domain"/>
    <property type="match status" value="1"/>
</dbReference>
<dbReference type="KEGG" id="pmai:CF386_07490"/>
<dbReference type="GO" id="GO:0006351">
    <property type="term" value="P:DNA-templated transcription"/>
    <property type="evidence" value="ECO:0007669"/>
    <property type="project" value="TreeGrafter"/>
</dbReference>
<dbReference type="InterPro" id="IPR036388">
    <property type="entry name" value="WH-like_DNA-bd_sf"/>
</dbReference>
<dbReference type="PANTHER" id="PTHR30537:SF5">
    <property type="entry name" value="HTH-TYPE TRANSCRIPTIONAL ACTIVATOR TTDR-RELATED"/>
    <property type="match status" value="1"/>
</dbReference>
<dbReference type="PROSITE" id="PS50931">
    <property type="entry name" value="HTH_LYSR"/>
    <property type="match status" value="1"/>
</dbReference>
<dbReference type="RefSeq" id="WP_089073811.1">
    <property type="nucleotide sequence ID" value="NZ_CBCSAM010000006.1"/>
</dbReference>
<organism evidence="6 7">
    <name type="scientific">Paraphotobacterium marinum</name>
    <dbReference type="NCBI Taxonomy" id="1755811"/>
    <lineage>
        <taxon>Bacteria</taxon>
        <taxon>Pseudomonadati</taxon>
        <taxon>Pseudomonadota</taxon>
        <taxon>Gammaproteobacteria</taxon>
        <taxon>Vibrionales</taxon>
        <taxon>Vibrionaceae</taxon>
        <taxon>Paraphotobacterium</taxon>
    </lineage>
</organism>
<evidence type="ECO:0000256" key="2">
    <source>
        <dbReference type="ARBA" id="ARBA00023015"/>
    </source>
</evidence>
<dbReference type="Pfam" id="PF03466">
    <property type="entry name" value="LysR_substrate"/>
    <property type="match status" value="1"/>
</dbReference>
<protein>
    <submittedName>
        <fullName evidence="6">LysR family transcriptional regulator</fullName>
    </submittedName>
</protein>
<dbReference type="OrthoDB" id="6706085at2"/>
<dbReference type="GO" id="GO:0043565">
    <property type="term" value="F:sequence-specific DNA binding"/>
    <property type="evidence" value="ECO:0007669"/>
    <property type="project" value="TreeGrafter"/>
</dbReference>
<dbReference type="GO" id="GO:0003700">
    <property type="term" value="F:DNA-binding transcription factor activity"/>
    <property type="evidence" value="ECO:0007669"/>
    <property type="project" value="InterPro"/>
</dbReference>
<gene>
    <name evidence="6" type="ORF">CF386_07490</name>
</gene>
<keyword evidence="4" id="KW-0804">Transcription</keyword>
<name>A0A220VG24_9GAMM</name>
<dbReference type="Pfam" id="PF00126">
    <property type="entry name" value="HTH_1"/>
    <property type="match status" value="1"/>
</dbReference>
<accession>A0A220VG24</accession>
<dbReference type="InterPro" id="IPR005119">
    <property type="entry name" value="LysR_subst-bd"/>
</dbReference>
<evidence type="ECO:0000313" key="6">
    <source>
        <dbReference type="EMBL" id="ASK78903.1"/>
    </source>
</evidence>
<dbReference type="EMBL" id="CP022356">
    <property type="protein sequence ID" value="ASK78903.1"/>
    <property type="molecule type" value="Genomic_DNA"/>
</dbReference>
<sequence length="292" mass="33851">MNWFQCVNSYIRVFEEKSFSRAAVKLHTNSSVVSKRVTWLEEQIGSQLIKRTTRALEFTESGQFFYQKALIQVSAWQKMLDETRFINNSYKGPLKIGVQRSLGSKFIKSHLTNFLDKYPDLRLNLVPIDYGQSPSLSFDLFITPDIYNQFDNLSYIRVPLFKRKLQYFVSPNYSDNYLIPETFQQLESHNILMLSEKPITSLTNDKGETVKVSSNITTTDKELIVYLAKKSMGILCSSNLGVQDSLDEGSLIKILKNHHLKEDVVSIFYPKLEFKHAKTELFVNYMKKSFNT</sequence>
<comment type="similarity">
    <text evidence="1">Belongs to the LysR transcriptional regulatory family.</text>
</comment>
<dbReference type="Gene3D" id="3.40.190.290">
    <property type="match status" value="1"/>
</dbReference>
<evidence type="ECO:0000313" key="7">
    <source>
        <dbReference type="Proteomes" id="UP000242175"/>
    </source>
</evidence>
<proteinExistence type="inferred from homology"/>
<dbReference type="AlphaFoldDB" id="A0A220VG24"/>
<evidence type="ECO:0000256" key="3">
    <source>
        <dbReference type="ARBA" id="ARBA00023125"/>
    </source>
</evidence>